<organism evidence="1 2">
    <name type="scientific">[Ruminococcus] torques ATCC 27756</name>
    <dbReference type="NCBI Taxonomy" id="411460"/>
    <lineage>
        <taxon>Bacteria</taxon>
        <taxon>Bacillati</taxon>
        <taxon>Bacillota</taxon>
        <taxon>Clostridia</taxon>
        <taxon>Lachnospirales</taxon>
        <taxon>Lachnospiraceae</taxon>
        <taxon>Mediterraneibacter</taxon>
    </lineage>
</organism>
<comment type="caution">
    <text evidence="1">The sequence shown here is derived from an EMBL/GenBank/DDBJ whole genome shotgun (WGS) entry which is preliminary data.</text>
</comment>
<reference evidence="1 2" key="1">
    <citation type="submission" date="2007-03" db="EMBL/GenBank/DDBJ databases">
        <authorList>
            <person name="Fulton L."/>
            <person name="Clifton S."/>
            <person name="Fulton B."/>
            <person name="Xu J."/>
            <person name="Minx P."/>
            <person name="Pepin K.H."/>
            <person name="Johnson M."/>
            <person name="Thiruvilangam P."/>
            <person name="Bhonagiri V."/>
            <person name="Nash W.E."/>
            <person name="Mardis E.R."/>
            <person name="Wilson R.K."/>
        </authorList>
    </citation>
    <scope>NUCLEOTIDE SEQUENCE [LARGE SCALE GENOMIC DNA]</scope>
    <source>
        <strain evidence="1 2">ATCC 27756</strain>
    </source>
</reference>
<reference evidence="1 2" key="2">
    <citation type="submission" date="2007-04" db="EMBL/GenBank/DDBJ databases">
        <title>Draft genome sequence of Ruminococcus torques (ATCC 27756).</title>
        <authorList>
            <person name="Sudarsanam P."/>
            <person name="Ley R."/>
            <person name="Guruge J."/>
            <person name="Turnbaugh P.J."/>
            <person name="Mahowald M."/>
            <person name="Liep D."/>
            <person name="Gordon J."/>
        </authorList>
    </citation>
    <scope>NUCLEOTIDE SEQUENCE [LARGE SCALE GENOMIC DNA]</scope>
    <source>
        <strain evidence="1 2">ATCC 27756</strain>
    </source>
</reference>
<dbReference type="AlphaFoldDB" id="A5KIL3"/>
<evidence type="ECO:0000313" key="2">
    <source>
        <dbReference type="Proteomes" id="UP000003577"/>
    </source>
</evidence>
<protein>
    <submittedName>
        <fullName evidence="1">Uncharacterized protein</fullName>
    </submittedName>
</protein>
<gene>
    <name evidence="1" type="ORF">RUMTOR_00058</name>
</gene>
<sequence length="33" mass="3979">MIQSVKFTIWEISRIWKKRGDKAEYDLFCLSSV</sequence>
<evidence type="ECO:0000313" key="1">
    <source>
        <dbReference type="EMBL" id="EDK25166.1"/>
    </source>
</evidence>
<proteinExistence type="predicted"/>
<dbReference type="Proteomes" id="UP000003577">
    <property type="component" value="Unassembled WGS sequence"/>
</dbReference>
<dbReference type="EMBL" id="AAVP02000001">
    <property type="protein sequence ID" value="EDK25166.1"/>
    <property type="molecule type" value="Genomic_DNA"/>
</dbReference>
<name>A5KIL3_9FIRM</name>
<dbReference type="HOGENOM" id="CLU_3383614_0_0_9"/>
<accession>A5KIL3</accession>
<dbReference type="PaxDb" id="411460-RUMTOR_00058"/>